<protein>
    <submittedName>
        <fullName evidence="4">DNA-binding protein</fullName>
    </submittedName>
</protein>
<keyword evidence="2" id="KW-1003">Cell membrane</keyword>
<evidence type="ECO:0000313" key="4">
    <source>
        <dbReference type="EMBL" id="ALI01096.1"/>
    </source>
</evidence>
<evidence type="ECO:0000256" key="2">
    <source>
        <dbReference type="ARBA" id="ARBA00022475"/>
    </source>
</evidence>
<proteinExistence type="predicted"/>
<dbReference type="InterPro" id="IPR009722">
    <property type="entry name" value="YjiK/CarP"/>
</dbReference>
<reference evidence="4 5" key="2">
    <citation type="journal article" date="2018" name="Nature">
        <title>Mutant phenotypes for thousands of bacterial genes of unknown function.</title>
        <authorList>
            <person name="Price M.N."/>
            <person name="Wetmore K.M."/>
            <person name="Waters R.J."/>
            <person name="Callaghan M."/>
            <person name="Ray J."/>
            <person name="Liu H."/>
            <person name="Kuehl J.V."/>
            <person name="Melnyk R.A."/>
            <person name="Lamson J.S."/>
            <person name="Suh Y."/>
            <person name="Carlson H.K."/>
            <person name="Esquivel Z."/>
            <person name="Sadeeshkumar H."/>
            <person name="Chakraborty R."/>
            <person name="Zane G.M."/>
            <person name="Rubin B.E."/>
            <person name="Wall J.D."/>
            <person name="Visel A."/>
            <person name="Bristow J."/>
            <person name="Blow M.J."/>
            <person name="Arkin A.P."/>
            <person name="Deutschbauer A.M."/>
        </authorList>
    </citation>
    <scope>NUCLEOTIDE SEQUENCE [LARGE SCALE GENOMIC DNA]</scope>
    <source>
        <strain evidence="4 5">FW300-N2E3</strain>
    </source>
</reference>
<name>A0A0N9WE45_PSEFL</name>
<evidence type="ECO:0000256" key="1">
    <source>
        <dbReference type="ARBA" id="ARBA00004236"/>
    </source>
</evidence>
<dbReference type="EMBL" id="CP012830">
    <property type="protein sequence ID" value="ALI01096.1"/>
    <property type="molecule type" value="Genomic_DNA"/>
</dbReference>
<keyword evidence="3" id="KW-0472">Membrane</keyword>
<dbReference type="GO" id="GO:0003677">
    <property type="term" value="F:DNA binding"/>
    <property type="evidence" value="ECO:0007669"/>
    <property type="project" value="UniProtKB-KW"/>
</dbReference>
<dbReference type="CDD" id="cd09971">
    <property type="entry name" value="SdiA-regulated"/>
    <property type="match status" value="1"/>
</dbReference>
<dbReference type="AlphaFoldDB" id="A0A0N9WE45"/>
<evidence type="ECO:0000313" key="5">
    <source>
        <dbReference type="Proteomes" id="UP000066487"/>
    </source>
</evidence>
<comment type="subcellular location">
    <subcellularLocation>
        <location evidence="1">Cell membrane</location>
    </subcellularLocation>
</comment>
<evidence type="ECO:0000256" key="3">
    <source>
        <dbReference type="ARBA" id="ARBA00023136"/>
    </source>
</evidence>
<accession>A0A0N9WE45</accession>
<dbReference type="Proteomes" id="UP000066487">
    <property type="component" value="Chromosome"/>
</dbReference>
<keyword evidence="4" id="KW-0238">DNA-binding</keyword>
<reference evidence="5" key="1">
    <citation type="submission" date="2015-09" db="EMBL/GenBank/DDBJ databases">
        <title>Whole genome sequence of Pseudomonas fluorescens FW300-N2E3.</title>
        <authorList>
            <person name="Ray J."/>
            <person name="Melnyk R."/>
            <person name="Deutschbauer A."/>
        </authorList>
    </citation>
    <scope>NUCLEOTIDE SEQUENCE [LARGE SCALE GENOMIC DNA]</scope>
    <source>
        <strain evidence="5">FW300-N2E3</strain>
    </source>
</reference>
<dbReference type="GO" id="GO:0005886">
    <property type="term" value="C:plasma membrane"/>
    <property type="evidence" value="ECO:0007669"/>
    <property type="project" value="UniProtKB-SubCell"/>
</dbReference>
<organism evidence="4 5">
    <name type="scientific">Pseudomonas fluorescens</name>
    <dbReference type="NCBI Taxonomy" id="294"/>
    <lineage>
        <taxon>Bacteria</taxon>
        <taxon>Pseudomonadati</taxon>
        <taxon>Pseudomonadota</taxon>
        <taxon>Gammaproteobacteria</taxon>
        <taxon>Pseudomonadales</taxon>
        <taxon>Pseudomonadaceae</taxon>
        <taxon>Pseudomonas</taxon>
    </lineage>
</organism>
<sequence>MNWCWNCRAPAASRAVFAKLQSRVLIVLFAAVVALGAVGQHYRLFERGWFNLQAWLHPADGQSMALNDYQVVVEAKVIDGLSADVSALTFDPVRHSLFTVTNKNSELLELSLDGRILRRVTLIGFGDPEAVEFISADTYVIADEYQQRLIKIHLTDETEFLDAADSEQMPLGVHMSSNKGFEGLAYDSVGKRLFVAKERDPMLIYEVQGFPHYNPEKSYAVHVVNNPKRDAGLFVRDLSSLQYDKRSGHLLALSDESHLVLELDIDGRPLSTMSLNKGRQGLQKTVPQAEGVAMDDSGTLYLVSEPNLFYVFKKPTLP</sequence>
<dbReference type="Pfam" id="PF06977">
    <property type="entry name" value="SdiA-regulated"/>
    <property type="match status" value="1"/>
</dbReference>
<gene>
    <name evidence="4" type="ORF">AO353_08495</name>
</gene>
<dbReference type="SUPFAM" id="SSF50956">
    <property type="entry name" value="Thermostable phytase (3-phytase)"/>
    <property type="match status" value="1"/>
</dbReference>